<dbReference type="GO" id="GO:0046872">
    <property type="term" value="F:metal ion binding"/>
    <property type="evidence" value="ECO:0007669"/>
    <property type="project" value="UniProtKB-KW"/>
</dbReference>
<dbReference type="InterPro" id="IPR020615">
    <property type="entry name" value="Thiolase_acyl_enz_int_AS"/>
</dbReference>
<evidence type="ECO:0000256" key="9">
    <source>
        <dbReference type="PIRSR" id="PIRSR000429-1"/>
    </source>
</evidence>
<dbReference type="EMBL" id="OBEH01000002">
    <property type="protein sequence ID" value="SNY99498.1"/>
    <property type="molecule type" value="Genomic_DNA"/>
</dbReference>
<protein>
    <recommendedName>
        <fullName evidence="3">acetyl-CoA C-acetyltransferase</fullName>
        <ecNumber evidence="3">2.3.1.9</ecNumber>
    </recommendedName>
</protein>
<dbReference type="PROSITE" id="PS00099">
    <property type="entry name" value="THIOLASE_3"/>
    <property type="match status" value="1"/>
</dbReference>
<dbReference type="InterPro" id="IPR002155">
    <property type="entry name" value="Thiolase"/>
</dbReference>
<dbReference type="Pfam" id="PF02803">
    <property type="entry name" value="Thiolase_C"/>
    <property type="match status" value="1"/>
</dbReference>
<comment type="similarity">
    <text evidence="1 10">Belongs to the thiolase-like superfamily. Thiolase family.</text>
</comment>
<evidence type="ECO:0000256" key="2">
    <source>
        <dbReference type="ARBA" id="ARBA00011881"/>
    </source>
</evidence>
<proteinExistence type="inferred from homology"/>
<dbReference type="OrthoDB" id="9764892at2"/>
<evidence type="ECO:0000313" key="13">
    <source>
        <dbReference type="EMBL" id="SNY99498.1"/>
    </source>
</evidence>
<keyword evidence="5" id="KW-0479">Metal-binding</keyword>
<dbReference type="GO" id="GO:0003985">
    <property type="term" value="F:acetyl-CoA C-acetyltransferase activity"/>
    <property type="evidence" value="ECO:0007669"/>
    <property type="project" value="UniProtKB-EC"/>
</dbReference>
<keyword evidence="8 10" id="KW-0012">Acyltransferase</keyword>
<evidence type="ECO:0000256" key="4">
    <source>
        <dbReference type="ARBA" id="ARBA00022679"/>
    </source>
</evidence>
<evidence type="ECO:0000259" key="12">
    <source>
        <dbReference type="Pfam" id="PF02803"/>
    </source>
</evidence>
<dbReference type="RefSeq" id="WP_097044991.1">
    <property type="nucleotide sequence ID" value="NZ_OBEH01000002.1"/>
</dbReference>
<dbReference type="GO" id="GO:0006635">
    <property type="term" value="P:fatty acid beta-oxidation"/>
    <property type="evidence" value="ECO:0007669"/>
    <property type="project" value="TreeGrafter"/>
</dbReference>
<reference evidence="14" key="1">
    <citation type="submission" date="2017-09" db="EMBL/GenBank/DDBJ databases">
        <authorList>
            <person name="Varghese N."/>
            <person name="Submissions S."/>
        </authorList>
    </citation>
    <scope>NUCLEOTIDE SEQUENCE [LARGE SCALE GENOMIC DNA]</scope>
    <source>
        <strain evidence="14">DSM 25885</strain>
    </source>
</reference>
<dbReference type="Pfam" id="PF00108">
    <property type="entry name" value="Thiolase_N"/>
    <property type="match status" value="1"/>
</dbReference>
<feature type="active site" description="Acyl-thioester intermediate" evidence="9">
    <location>
        <position position="88"/>
    </location>
</feature>
<dbReference type="InterPro" id="IPR020616">
    <property type="entry name" value="Thiolase_N"/>
</dbReference>
<evidence type="ECO:0000256" key="6">
    <source>
        <dbReference type="ARBA" id="ARBA00022946"/>
    </source>
</evidence>
<evidence type="ECO:0000256" key="7">
    <source>
        <dbReference type="ARBA" id="ARBA00022958"/>
    </source>
</evidence>
<dbReference type="AlphaFoldDB" id="A0A285MQS8"/>
<dbReference type="PROSITE" id="PS00098">
    <property type="entry name" value="THIOLASE_1"/>
    <property type="match status" value="1"/>
</dbReference>
<dbReference type="CDD" id="cd00751">
    <property type="entry name" value="thiolase"/>
    <property type="match status" value="1"/>
</dbReference>
<dbReference type="PANTHER" id="PTHR18919">
    <property type="entry name" value="ACETYL-COA C-ACYLTRANSFERASE"/>
    <property type="match status" value="1"/>
</dbReference>
<dbReference type="PANTHER" id="PTHR18919:SF156">
    <property type="entry name" value="ACETYL-COA ACETYLTRANSFERASE, MITOCHONDRIAL"/>
    <property type="match status" value="1"/>
</dbReference>
<dbReference type="Gene3D" id="3.40.47.10">
    <property type="match status" value="1"/>
</dbReference>
<dbReference type="InterPro" id="IPR020613">
    <property type="entry name" value="Thiolase_CS"/>
</dbReference>
<dbReference type="EC" id="2.3.1.9" evidence="3"/>
<feature type="domain" description="Thiolase C-terminal" evidence="12">
    <location>
        <begin position="270"/>
        <end position="390"/>
    </location>
</feature>
<name>A0A285MQS8_9FLAO</name>
<feature type="active site" description="Proton acceptor" evidence="9">
    <location>
        <position position="347"/>
    </location>
</feature>
<dbReference type="FunFam" id="3.40.47.10:FF:000007">
    <property type="entry name" value="acetyl-CoA acetyltransferase, mitochondrial"/>
    <property type="match status" value="1"/>
</dbReference>
<comment type="subunit">
    <text evidence="2">Homotetramer.</text>
</comment>
<dbReference type="InterPro" id="IPR020610">
    <property type="entry name" value="Thiolase_AS"/>
</dbReference>
<evidence type="ECO:0000259" key="11">
    <source>
        <dbReference type="Pfam" id="PF00108"/>
    </source>
</evidence>
<dbReference type="NCBIfam" id="TIGR01930">
    <property type="entry name" value="AcCoA-C-Actrans"/>
    <property type="match status" value="1"/>
</dbReference>
<dbReference type="PIRSF" id="PIRSF000429">
    <property type="entry name" value="Ac-CoA_Ac_transf"/>
    <property type="match status" value="1"/>
</dbReference>
<evidence type="ECO:0000256" key="3">
    <source>
        <dbReference type="ARBA" id="ARBA00012705"/>
    </source>
</evidence>
<sequence length="391" mass="40817">MYKVVIVSVARTPIGSFMGALSSIPAPKLGSVAIKGALEKIALKPELVEEVLMGNVVQAGTGQAPARQAAIYAGIPDSVPCTTVNKVCASGMKAIMQGAQSIALGENSIVVAGGMENMSLIPHYAQMRNGHKFGPATLVDGMQKDGLVDAYDQNAMGVCADACAVEHSFSREDQDAFAIQSYERSAKAWETGKFKNEVVPVEVPQRRGEPVVVKEDEEFKNVKMEKIPALRAAFTKDGTVTAANASTINDGAAAVVLMSEEKAKELNLIPLASIKGYADAAQGPKWFTTAPAKALPKALDRAGVSIQDIDFFEFNEAFSVVGLANMKLLGLQDSNVNVNGGAVSLGHPLGCSGARITITLLSVLEQNNAKLGAAAICNGGGGASAIVIERN</sequence>
<evidence type="ECO:0000313" key="14">
    <source>
        <dbReference type="Proteomes" id="UP000219048"/>
    </source>
</evidence>
<evidence type="ECO:0000256" key="5">
    <source>
        <dbReference type="ARBA" id="ARBA00022723"/>
    </source>
</evidence>
<dbReference type="Proteomes" id="UP000219048">
    <property type="component" value="Unassembled WGS sequence"/>
</dbReference>
<gene>
    <name evidence="13" type="ORF">SAMN06265377_1305</name>
</gene>
<keyword evidence="4 10" id="KW-0808">Transferase</keyword>
<dbReference type="PROSITE" id="PS00737">
    <property type="entry name" value="THIOLASE_2"/>
    <property type="match status" value="1"/>
</dbReference>
<dbReference type="InterPro" id="IPR016039">
    <property type="entry name" value="Thiolase-like"/>
</dbReference>
<evidence type="ECO:0000256" key="10">
    <source>
        <dbReference type="RuleBase" id="RU003557"/>
    </source>
</evidence>
<dbReference type="InterPro" id="IPR020617">
    <property type="entry name" value="Thiolase_C"/>
</dbReference>
<evidence type="ECO:0000256" key="8">
    <source>
        <dbReference type="ARBA" id="ARBA00023315"/>
    </source>
</evidence>
<dbReference type="SUPFAM" id="SSF53901">
    <property type="entry name" value="Thiolase-like"/>
    <property type="match status" value="2"/>
</dbReference>
<feature type="active site" description="Proton acceptor" evidence="9">
    <location>
        <position position="377"/>
    </location>
</feature>
<keyword evidence="7" id="KW-0630">Potassium</keyword>
<keyword evidence="6" id="KW-0809">Transit peptide</keyword>
<organism evidence="13 14">
    <name type="scientific">Flagellimonas pacifica</name>
    <dbReference type="NCBI Taxonomy" id="1247520"/>
    <lineage>
        <taxon>Bacteria</taxon>
        <taxon>Pseudomonadati</taxon>
        <taxon>Bacteroidota</taxon>
        <taxon>Flavobacteriia</taxon>
        <taxon>Flavobacteriales</taxon>
        <taxon>Flavobacteriaceae</taxon>
        <taxon>Flagellimonas</taxon>
    </lineage>
</organism>
<keyword evidence="14" id="KW-1185">Reference proteome</keyword>
<accession>A0A285MQS8</accession>
<feature type="domain" description="Thiolase N-terminal" evidence="11">
    <location>
        <begin position="4"/>
        <end position="261"/>
    </location>
</feature>
<evidence type="ECO:0000256" key="1">
    <source>
        <dbReference type="ARBA" id="ARBA00010982"/>
    </source>
</evidence>